<dbReference type="Gene3D" id="1.25.40.10">
    <property type="entry name" value="Tetratricopeptide repeat domain"/>
    <property type="match status" value="1"/>
</dbReference>
<keyword evidence="2" id="KW-0812">Transmembrane</keyword>
<sequence>MSNSTLYIIIAVIFLAILIATIIMIKNMFSKNKNIPERNTRRMMEELKKKIAENENDFDSLYKLAMLEEQYDDISSALGKYEKLIAERYFSEHNINEVEIYKKLEPAYYQLGDKEKSFKYSLLISKAEPNNIYYAIKLGTTLGKEGKYKLACEHFNKVIVSKENIDIEEAKTAALSFFMIKDYKKSIIFLEELYKKILNNKETEASEIYNLEILMISMYISADELNRAITFIEQILSNKSISEDHRLYINKMYMYTLYRLSDNERFREMFNNIKNSYNLEDAGYKYATLIFDFAFYSYFLKDIDASIRFFTRLNSFHKLEYSVYYLDQILEYLNEVNKAFTQLTKLRNSMKLNDEKYVNERYDKYIDGELIKIWEKVLDLWEGNFYNFEYINSLVEVENTIDVDKILSEYNMQKQLDDNNKQNRNTNIDSIYSLSMSNFKKLCQNIIQNKLSYSIIQEYSDNIINYEYGDDVNYLAYPTGKSRKDITLISIKRWKNTEVGELIIRDFLLMVNESGAKNGILILPVRLSNSAKSYAKHNEKITVYTRSQFNSFLKSNFVN</sequence>
<dbReference type="GO" id="GO:0009307">
    <property type="term" value="P:DNA restriction-modification system"/>
    <property type="evidence" value="ECO:0007669"/>
    <property type="project" value="InterPro"/>
</dbReference>
<dbReference type="KEGG" id="bhy:BHWA1_01660"/>
<dbReference type="SUPFAM" id="SSF48452">
    <property type="entry name" value="TPR-like"/>
    <property type="match status" value="1"/>
</dbReference>
<dbReference type="EMBL" id="CP001357">
    <property type="protein sequence ID" value="ACN84130.1"/>
    <property type="molecule type" value="Genomic_DNA"/>
</dbReference>
<dbReference type="GO" id="GO:0004519">
    <property type="term" value="F:endonuclease activity"/>
    <property type="evidence" value="ECO:0007669"/>
    <property type="project" value="InterPro"/>
</dbReference>
<dbReference type="Pfam" id="PF04471">
    <property type="entry name" value="Mrr_cat"/>
    <property type="match status" value="1"/>
</dbReference>
<feature type="transmembrane region" description="Helical" evidence="2">
    <location>
        <begin position="6"/>
        <end position="25"/>
    </location>
</feature>
<dbReference type="GO" id="GO:0003677">
    <property type="term" value="F:DNA binding"/>
    <property type="evidence" value="ECO:0007669"/>
    <property type="project" value="InterPro"/>
</dbReference>
<dbReference type="AlphaFoldDB" id="A0A3B6VAU8"/>
<evidence type="ECO:0000313" key="4">
    <source>
        <dbReference type="EMBL" id="ACN84130.1"/>
    </source>
</evidence>
<dbReference type="Proteomes" id="UP000001803">
    <property type="component" value="Chromosome"/>
</dbReference>
<gene>
    <name evidence="4" type="ordered locus">BHWA1_01660</name>
</gene>
<evidence type="ECO:0000256" key="1">
    <source>
        <dbReference type="SAM" id="Coils"/>
    </source>
</evidence>
<dbReference type="InterPro" id="IPR011990">
    <property type="entry name" value="TPR-like_helical_dom_sf"/>
</dbReference>
<evidence type="ECO:0000259" key="3">
    <source>
        <dbReference type="Pfam" id="PF04471"/>
    </source>
</evidence>
<dbReference type="RefSeq" id="WP_012671172.1">
    <property type="nucleotide sequence ID" value="NC_012225.1"/>
</dbReference>
<dbReference type="InterPro" id="IPR007560">
    <property type="entry name" value="Restrct_endonuc_IV_Mrr"/>
</dbReference>
<keyword evidence="1" id="KW-0175">Coiled coil</keyword>
<keyword evidence="2" id="KW-0472">Membrane</keyword>
<keyword evidence="2" id="KW-1133">Transmembrane helix</keyword>
<keyword evidence="5" id="KW-1185">Reference proteome</keyword>
<organism evidence="4 5">
    <name type="scientific">Brachyspira hyodysenteriae (strain ATCC 49526 / WA1)</name>
    <dbReference type="NCBI Taxonomy" id="565034"/>
    <lineage>
        <taxon>Bacteria</taxon>
        <taxon>Pseudomonadati</taxon>
        <taxon>Spirochaetota</taxon>
        <taxon>Spirochaetia</taxon>
        <taxon>Brachyspirales</taxon>
        <taxon>Brachyspiraceae</taxon>
        <taxon>Brachyspira</taxon>
    </lineage>
</organism>
<dbReference type="STRING" id="565034.BHWA1_01660"/>
<feature type="domain" description="Restriction endonuclease type IV Mrr" evidence="3">
    <location>
        <begin position="472"/>
        <end position="551"/>
    </location>
</feature>
<evidence type="ECO:0000256" key="2">
    <source>
        <dbReference type="SAM" id="Phobius"/>
    </source>
</evidence>
<reference evidence="4 5" key="1">
    <citation type="journal article" date="2009" name="PLoS ONE">
        <title>Genome sequence of the pathogenic intestinal spirochete Brachyspira hyodysenteriae reveals adaptations to its lifestyle in the porcine large intestine.</title>
        <authorList>
            <person name="Bellgard M.I."/>
            <person name="Wanchanthuek P."/>
            <person name="La T."/>
            <person name="Ryan K."/>
            <person name="Moolhuijzen P."/>
            <person name="Albertyn Z."/>
            <person name="Shaban B."/>
            <person name="Motro Y."/>
            <person name="Dunn D.S."/>
            <person name="Schibeci D."/>
            <person name="Hunter A."/>
            <person name="Barrero R."/>
            <person name="Phillips N.D."/>
            <person name="Hampson D.J."/>
        </authorList>
    </citation>
    <scope>NUCLEOTIDE SEQUENCE [LARGE SCALE GENOMIC DNA]</scope>
    <source>
        <strain evidence="5">ATCC 49526 / WA1</strain>
    </source>
</reference>
<name>A0A3B6VAU8_BRAHW</name>
<feature type="coiled-coil region" evidence="1">
    <location>
        <begin position="37"/>
        <end position="84"/>
    </location>
</feature>
<proteinExistence type="predicted"/>
<accession>A0A3B6VAU8</accession>
<evidence type="ECO:0000313" key="5">
    <source>
        <dbReference type="Proteomes" id="UP000001803"/>
    </source>
</evidence>
<protein>
    <recommendedName>
        <fullName evidence="3">Restriction endonuclease type IV Mrr domain-containing protein</fullName>
    </recommendedName>
</protein>